<evidence type="ECO:0000313" key="2">
    <source>
        <dbReference type="Proteomes" id="UP000820818"/>
    </source>
</evidence>
<gene>
    <name evidence="1" type="ORF">GHT06_020366</name>
</gene>
<protein>
    <submittedName>
        <fullName evidence="1">Uncharacterized protein</fullName>
    </submittedName>
</protein>
<accession>A0AAD5KLA8</accession>
<proteinExistence type="predicted"/>
<organism evidence="1 2">
    <name type="scientific">Daphnia sinensis</name>
    <dbReference type="NCBI Taxonomy" id="1820382"/>
    <lineage>
        <taxon>Eukaryota</taxon>
        <taxon>Metazoa</taxon>
        <taxon>Ecdysozoa</taxon>
        <taxon>Arthropoda</taxon>
        <taxon>Crustacea</taxon>
        <taxon>Branchiopoda</taxon>
        <taxon>Diplostraca</taxon>
        <taxon>Cladocera</taxon>
        <taxon>Anomopoda</taxon>
        <taxon>Daphniidae</taxon>
        <taxon>Daphnia</taxon>
        <taxon>Daphnia similis group</taxon>
    </lineage>
</organism>
<sequence>MIGKTLGPDQSARCTHILICVERWKLPQSVARLFSQQIQVSSYTSCWCLPILLFLLHQNIPLFLNQRAKRNRFRYQTSSSCLLFQVSDKLHILKLKSISELVGRGKGNSFTMWP</sequence>
<dbReference type="Proteomes" id="UP000820818">
    <property type="component" value="Linkage Group LG8"/>
</dbReference>
<evidence type="ECO:0000313" key="1">
    <source>
        <dbReference type="EMBL" id="KAI9555066.1"/>
    </source>
</evidence>
<comment type="caution">
    <text evidence="1">The sequence shown here is derived from an EMBL/GenBank/DDBJ whole genome shotgun (WGS) entry which is preliminary data.</text>
</comment>
<name>A0AAD5KLA8_9CRUS</name>
<dbReference type="EMBL" id="WJBH02000008">
    <property type="protein sequence ID" value="KAI9555066.1"/>
    <property type="molecule type" value="Genomic_DNA"/>
</dbReference>
<keyword evidence="2" id="KW-1185">Reference proteome</keyword>
<reference evidence="1 2" key="1">
    <citation type="submission" date="2022-05" db="EMBL/GenBank/DDBJ databases">
        <title>A multi-omics perspective on studying reproductive biology in Daphnia sinensis.</title>
        <authorList>
            <person name="Jia J."/>
        </authorList>
    </citation>
    <scope>NUCLEOTIDE SEQUENCE [LARGE SCALE GENOMIC DNA]</scope>
    <source>
        <strain evidence="1 2">WSL</strain>
    </source>
</reference>
<dbReference type="AlphaFoldDB" id="A0AAD5KLA8"/>